<accession>A0A916QGL7</accession>
<dbReference type="RefSeq" id="WP_200966391.1">
    <property type="nucleotide sequence ID" value="NZ_BMAQ01000011.1"/>
</dbReference>
<dbReference type="Proteomes" id="UP000654993">
    <property type="component" value="Unassembled WGS sequence"/>
</dbReference>
<dbReference type="InterPro" id="IPR012337">
    <property type="entry name" value="RNaseH-like_sf"/>
</dbReference>
<comment type="caution">
    <text evidence="3">The sequence shown here is derived from an EMBL/GenBank/DDBJ whole genome shotgun (WGS) entry which is preliminary data.</text>
</comment>
<dbReference type="PANTHER" id="PTHR38462">
    <property type="entry name" value="EXONUCLEASE-LIKE PROTEIN"/>
    <property type="match status" value="1"/>
</dbReference>
<dbReference type="PANTHER" id="PTHR38462:SF1">
    <property type="entry name" value="YPRB RIBONUCLEASE H-LIKE DOMAIN-CONTAINING PROTEIN"/>
    <property type="match status" value="1"/>
</dbReference>
<feature type="domain" description="YprB ribonuclease H-like" evidence="2">
    <location>
        <begin position="111"/>
        <end position="277"/>
    </location>
</feature>
<reference evidence="3" key="2">
    <citation type="journal article" date="2021" name="Data Brief">
        <title>Draft genome sequence data of the facultative, thermophilic, xylanolytic bacterium Paenibacillus sp. strain DA-C8.</title>
        <authorList>
            <person name="Chhe C."/>
            <person name="Uke A."/>
            <person name="Baramee S."/>
            <person name="Ungkulpasvich U."/>
            <person name="Tachaapaikoon C."/>
            <person name="Pason P."/>
            <person name="Waeonukul R."/>
            <person name="Ratanakhanokchai K."/>
            <person name="Kosugi A."/>
        </authorList>
    </citation>
    <scope>NUCLEOTIDE SEQUENCE</scope>
    <source>
        <strain evidence="3">DA-C8</strain>
    </source>
</reference>
<dbReference type="GO" id="GO:0003676">
    <property type="term" value="F:nucleic acid binding"/>
    <property type="evidence" value="ECO:0007669"/>
    <property type="project" value="InterPro"/>
</dbReference>
<name>A0A916QGL7_9BACL</name>
<evidence type="ECO:0000313" key="4">
    <source>
        <dbReference type="Proteomes" id="UP000654993"/>
    </source>
</evidence>
<organism evidence="3 4">
    <name type="scientific">Insulibacter thermoxylanivorax</name>
    <dbReference type="NCBI Taxonomy" id="2749268"/>
    <lineage>
        <taxon>Bacteria</taxon>
        <taxon>Bacillati</taxon>
        <taxon>Bacillota</taxon>
        <taxon>Bacilli</taxon>
        <taxon>Bacillales</taxon>
        <taxon>Paenibacillaceae</taxon>
        <taxon>Insulibacter</taxon>
    </lineage>
</organism>
<dbReference type="Gene3D" id="3.30.420.10">
    <property type="entry name" value="Ribonuclease H-like superfamily/Ribonuclease H"/>
    <property type="match status" value="1"/>
</dbReference>
<feature type="compositionally biased region" description="Basic and acidic residues" evidence="1">
    <location>
        <begin position="12"/>
        <end position="27"/>
    </location>
</feature>
<dbReference type="InterPro" id="IPR038720">
    <property type="entry name" value="YprB_RNase_H-like_dom"/>
</dbReference>
<dbReference type="Pfam" id="PF13482">
    <property type="entry name" value="RNase_H_2"/>
    <property type="match status" value="1"/>
</dbReference>
<proteinExistence type="predicted"/>
<feature type="region of interest" description="Disordered" evidence="1">
    <location>
        <begin position="1"/>
        <end position="40"/>
    </location>
</feature>
<evidence type="ECO:0000259" key="2">
    <source>
        <dbReference type="Pfam" id="PF13482"/>
    </source>
</evidence>
<gene>
    <name evidence="3" type="primary">yprB</name>
    <name evidence="3" type="ORF">PRECH8_14270</name>
</gene>
<keyword evidence="4" id="KW-1185">Reference proteome</keyword>
<dbReference type="EMBL" id="BMAQ01000011">
    <property type="protein sequence ID" value="GFR38131.1"/>
    <property type="molecule type" value="Genomic_DNA"/>
</dbReference>
<dbReference type="AlphaFoldDB" id="A0A916QGL7"/>
<evidence type="ECO:0000256" key="1">
    <source>
        <dbReference type="SAM" id="MobiDB-lite"/>
    </source>
</evidence>
<protein>
    <recommendedName>
        <fullName evidence="2">YprB ribonuclease H-like domain-containing protein</fullName>
    </recommendedName>
</protein>
<dbReference type="InterPro" id="IPR036397">
    <property type="entry name" value="RNaseH_sf"/>
</dbReference>
<evidence type="ECO:0000313" key="3">
    <source>
        <dbReference type="EMBL" id="GFR38131.1"/>
    </source>
</evidence>
<sequence length="437" mass="50420">MSALRDRLRRLTKSESRKTHDEERDQPARSGEVQGGGAADADGYDAEQIAWKRIDAEIWHSEGGAFIRRARRYGLDHRHGLCRLGELRQLDEHLAALSTAGKQPLHPQEVLFFDTETTGLGIGAGNVPFMIGYGFLDDEAFVVEQLFIRSPAEEYDALAYFRKVLERFSYIVTYNGRAFDWSVLMNRFVLHRLPPAAPAQIDLLYPARSLWKHELPSCRLSIVEGQRLGYHRGADLPGSEAPVRYMQYLSSRHVSDVEEVFTHNERDILSLAALAVHFQRLLTQAIGDLQLGAEEVVRLSAWLDKLGMRRRAQEVLAAGVSSKRMGRQQLLDAAALYKRWHEHDKAAALWRLYIQRSAGMLHAWEPLIELAMYYEHRARDLETALHCTLRARRLVERRLALERGRRTDRELLQQIDHRLARLQRKLKRPEQEVIRFH</sequence>
<dbReference type="SUPFAM" id="SSF53098">
    <property type="entry name" value="Ribonuclease H-like"/>
    <property type="match status" value="1"/>
</dbReference>
<reference evidence="3" key="1">
    <citation type="submission" date="2020-08" db="EMBL/GenBank/DDBJ databases">
        <authorList>
            <person name="Uke A."/>
            <person name="Chhe C."/>
            <person name="Baramee S."/>
            <person name="Kosugi A."/>
        </authorList>
    </citation>
    <scope>NUCLEOTIDE SEQUENCE</scope>
    <source>
        <strain evidence="3">DA-C8</strain>
    </source>
</reference>